<feature type="compositionally biased region" description="Low complexity" evidence="3">
    <location>
        <begin position="902"/>
        <end position="920"/>
    </location>
</feature>
<dbReference type="SUPFAM" id="SSF53098">
    <property type="entry name" value="Ribonuclease H-like"/>
    <property type="match status" value="1"/>
</dbReference>
<dbReference type="Pfam" id="PF01612">
    <property type="entry name" value="DNA_pol_A_exo1"/>
    <property type="match status" value="1"/>
</dbReference>
<dbReference type="CDD" id="cd06141">
    <property type="entry name" value="WRN_exo"/>
    <property type="match status" value="1"/>
</dbReference>
<reference evidence="5 6" key="1">
    <citation type="journal article" date="2023" name="G3 (Bethesda)">
        <title>A chromosome-level genome assembly of Zasmidium syzygii isolated from banana leaves.</title>
        <authorList>
            <person name="van Westerhoven A.C."/>
            <person name="Mehrabi R."/>
            <person name="Talebi R."/>
            <person name="Steentjes M.B.F."/>
            <person name="Corcolon B."/>
            <person name="Chong P.A."/>
            <person name="Kema G.H.J."/>
            <person name="Seidl M.F."/>
        </authorList>
    </citation>
    <scope>NUCLEOTIDE SEQUENCE [LARGE SCALE GENOMIC DNA]</scope>
    <source>
        <strain evidence="5 6">P124</strain>
    </source>
</reference>
<keyword evidence="6" id="KW-1185">Reference proteome</keyword>
<feature type="region of interest" description="Disordered" evidence="3">
    <location>
        <begin position="860"/>
        <end position="920"/>
    </location>
</feature>
<feature type="region of interest" description="Disordered" evidence="3">
    <location>
        <begin position="733"/>
        <end position="828"/>
    </location>
</feature>
<organism evidence="5 6">
    <name type="scientific">Zasmidium cellare</name>
    <name type="common">Wine cellar mold</name>
    <name type="synonym">Racodium cellare</name>
    <dbReference type="NCBI Taxonomy" id="395010"/>
    <lineage>
        <taxon>Eukaryota</taxon>
        <taxon>Fungi</taxon>
        <taxon>Dikarya</taxon>
        <taxon>Ascomycota</taxon>
        <taxon>Pezizomycotina</taxon>
        <taxon>Dothideomycetes</taxon>
        <taxon>Dothideomycetidae</taxon>
        <taxon>Mycosphaerellales</taxon>
        <taxon>Mycosphaerellaceae</taxon>
        <taxon>Zasmidium</taxon>
    </lineage>
</organism>
<dbReference type="InterPro" id="IPR036397">
    <property type="entry name" value="RNaseH_sf"/>
</dbReference>
<evidence type="ECO:0000256" key="2">
    <source>
        <dbReference type="ARBA" id="ARBA00022801"/>
    </source>
</evidence>
<evidence type="ECO:0000313" key="5">
    <source>
        <dbReference type="EMBL" id="KAK4499797.1"/>
    </source>
</evidence>
<accession>A0ABR0EEA4</accession>
<protein>
    <recommendedName>
        <fullName evidence="4">3'-5' exonuclease domain-containing protein</fullName>
    </recommendedName>
</protein>
<keyword evidence="1" id="KW-0540">Nuclease</keyword>
<feature type="region of interest" description="Disordered" evidence="3">
    <location>
        <begin position="1226"/>
        <end position="1297"/>
    </location>
</feature>
<evidence type="ECO:0000259" key="4">
    <source>
        <dbReference type="Pfam" id="PF01612"/>
    </source>
</evidence>
<dbReference type="PANTHER" id="PTHR13620">
    <property type="entry name" value="3-5 EXONUCLEASE"/>
    <property type="match status" value="1"/>
</dbReference>
<feature type="region of interest" description="Disordered" evidence="3">
    <location>
        <begin position="1188"/>
        <end position="1209"/>
    </location>
</feature>
<sequence length="1397" mass="156023">MASTLETAAPPCATPRLPSTRPIDQRWDRSRGIVFNTTKRSPPRDQTWSQANGVRFAPFSTTATREKFAPLGPARKSNEAPAPQPKASSSPAFNQGYKPSGGAVMSQQLVEGLQQDNKEKARQIERLEKTARENEERLAKLDAELDAQRKKYSAAQESSRIDIGNARKQAAASTRSEYESKMQSQESKHNHSLNSLKSEHQKQAAELERHLKAQLELNPEYTAIVQDMRKKAEKDEASLVREKNALLREQAKCRKSLEELEKQKVQNDEEIEQQKQKLSEEFAKAETSWAESRQMLNERAERGQRDRLNYTVYRDLFDEVHRSVVAFLDPANNTANTLQREADRWRANASRFEDWKKKENKLFDHIPRYKALGKAIGEFLENRASQADAARQSISQASTQLHHSMHDMKAVAHGSRSLTRLLHFEEDVSSHKATRLAYDVGQSEAYYTRAAKQHEKITDAVVALDKCNDPAEAATLRQEVQRMKGEREMYDMIIAASRSMNEIQALEALLDDTTVEQLVYLETLQAERELNSIINEYRHIYDDLASASSRGARQQIKHYLQQEQAIRRTLDDLTSTLRRQFMIELEAGDLDEAKEREKAQNAIKSRMVNLAALLPQPRRGRQARLAAEKAGGSMEALKRSLAPSSAPLKVVSPTARPAVKLIARPSARPMPNRKLAGYKEQLLKQNMAKARLLAKVDGNKDKLDEASKTKLSLAEERIEAAKASISKVERIISKLEKTHPGDERKQADPSKRGDHVEPNSLVDSNKTKNGTKKESRRERIVRRTSPLRIRKHSSGQYEPTSDPGVLNLTPSKPLQAHHGSHRSDLGHMHQHIGPWEMKRSSSWVTLPDEVQVRSSTGVAAISTSEEGSTEYQVDSPQADVRDDTPQSSFMRSDSNSSPAPLEDTTSPEATTDAETSSAAAEGDVVPALNYNMSAKDYRVAATASPNSNAAWWSHKLYKAADGTSPKVLYCTNFETAEKQAKLFLDEPVLGFDLEWEPKSSIAHGTIKRNVSLIQIASEDKIGLFQIALFKGETAAELMPPTLRKILESPDVIKTGVNVSGDTRRMQLCLDVEMKGVMELSHLYRVVKFSANQPKLVSFKLVALADQVRDVLLLPLKKDDSRMSSWSRLLNGQQTHYAAADAYAGLRLFHTLEKQRKEMTPIPPRPAFFETFKPIILGDGTVVERSARKTPGVAAGKKANVDAEGEEEDEFFDAQEELDTYELASSDLASSDLADSASTSTADAPAAQGDDVAYPTLPQVAESSSSVPDVAEPERATTEATQAPTPVQQPPSPALTTASNWISNLQSPKARPSELRAYHLWQHQTLSLEDVATTLRDPPLAMTTVASYVLQAVKEEGLPYDVERMKEVLEFVPKSVHGRYKGVVEKVKKWERERGRSD</sequence>
<dbReference type="EMBL" id="JAXOVC010000006">
    <property type="protein sequence ID" value="KAK4499797.1"/>
    <property type="molecule type" value="Genomic_DNA"/>
</dbReference>
<evidence type="ECO:0000256" key="3">
    <source>
        <dbReference type="SAM" id="MobiDB-lite"/>
    </source>
</evidence>
<feature type="compositionally biased region" description="Polar residues" evidence="3">
    <location>
        <begin position="35"/>
        <end position="52"/>
    </location>
</feature>
<gene>
    <name evidence="5" type="ORF">PRZ48_007983</name>
</gene>
<feature type="compositionally biased region" description="Polar residues" evidence="3">
    <location>
        <begin position="860"/>
        <end position="875"/>
    </location>
</feature>
<dbReference type="InterPro" id="IPR012337">
    <property type="entry name" value="RNaseH-like_sf"/>
</dbReference>
<dbReference type="InterPro" id="IPR051132">
    <property type="entry name" value="3-5_Exonuclease_domain"/>
</dbReference>
<feature type="compositionally biased region" description="Polar residues" evidence="3">
    <location>
        <begin position="885"/>
        <end position="898"/>
    </location>
</feature>
<dbReference type="InterPro" id="IPR002562">
    <property type="entry name" value="3'-5'_exonuclease_dom"/>
</dbReference>
<comment type="caution">
    <text evidence="5">The sequence shown here is derived from an EMBL/GenBank/DDBJ whole genome shotgun (WGS) entry which is preliminary data.</text>
</comment>
<feature type="compositionally biased region" description="Low complexity" evidence="3">
    <location>
        <begin position="1226"/>
        <end position="1246"/>
    </location>
</feature>
<evidence type="ECO:0000256" key="1">
    <source>
        <dbReference type="ARBA" id="ARBA00022722"/>
    </source>
</evidence>
<evidence type="ECO:0000313" key="6">
    <source>
        <dbReference type="Proteomes" id="UP001305779"/>
    </source>
</evidence>
<feature type="compositionally biased region" description="Polar residues" evidence="3">
    <location>
        <begin position="171"/>
        <end position="185"/>
    </location>
</feature>
<feature type="domain" description="3'-5' exonuclease" evidence="4">
    <location>
        <begin position="975"/>
        <end position="1154"/>
    </location>
</feature>
<dbReference type="Gene3D" id="3.30.420.10">
    <property type="entry name" value="Ribonuclease H-like superfamily/Ribonuclease H"/>
    <property type="match status" value="1"/>
</dbReference>
<name>A0ABR0EEA4_ZASCE</name>
<feature type="region of interest" description="Disordered" evidence="3">
    <location>
        <begin position="1"/>
        <end position="102"/>
    </location>
</feature>
<feature type="region of interest" description="Disordered" evidence="3">
    <location>
        <begin position="153"/>
        <end position="205"/>
    </location>
</feature>
<feature type="compositionally biased region" description="Basic and acidic residues" evidence="3">
    <location>
        <begin position="733"/>
        <end position="757"/>
    </location>
</feature>
<proteinExistence type="predicted"/>
<dbReference type="PANTHER" id="PTHR13620:SF104">
    <property type="entry name" value="EXONUCLEASE 3'-5' DOMAIN-CONTAINING PROTEIN 2"/>
    <property type="match status" value="1"/>
</dbReference>
<keyword evidence="2" id="KW-0378">Hydrolase</keyword>
<dbReference type="Proteomes" id="UP001305779">
    <property type="component" value="Unassembled WGS sequence"/>
</dbReference>